<sequence>MGAQGGAKGVGGWVRGGAQASPGDPTRATGRGTHHPYFFTGRSGASASRVVYVETVKGCRGLSPAAAGHEGHVFPS</sequence>
<name>A0A5B7IJR4_PORTR</name>
<evidence type="ECO:0000313" key="2">
    <source>
        <dbReference type="EMBL" id="MPC85661.1"/>
    </source>
</evidence>
<dbReference type="AlphaFoldDB" id="A0A5B7IJR4"/>
<keyword evidence="3" id="KW-1185">Reference proteome</keyword>
<evidence type="ECO:0000313" key="3">
    <source>
        <dbReference type="Proteomes" id="UP000324222"/>
    </source>
</evidence>
<protein>
    <submittedName>
        <fullName evidence="2">Uncharacterized protein</fullName>
    </submittedName>
</protein>
<feature type="region of interest" description="Disordered" evidence="1">
    <location>
        <begin position="1"/>
        <end position="35"/>
    </location>
</feature>
<feature type="compositionally biased region" description="Gly residues" evidence="1">
    <location>
        <begin position="1"/>
        <end position="15"/>
    </location>
</feature>
<accession>A0A5B7IJR4</accession>
<reference evidence="2 3" key="1">
    <citation type="submission" date="2019-05" db="EMBL/GenBank/DDBJ databases">
        <title>Another draft genome of Portunus trituberculatus and its Hox gene families provides insights of decapod evolution.</title>
        <authorList>
            <person name="Jeong J.-H."/>
            <person name="Song I."/>
            <person name="Kim S."/>
            <person name="Choi T."/>
            <person name="Kim D."/>
            <person name="Ryu S."/>
            <person name="Kim W."/>
        </authorList>
    </citation>
    <scope>NUCLEOTIDE SEQUENCE [LARGE SCALE GENOMIC DNA]</scope>
    <source>
        <tissue evidence="2">Muscle</tissue>
    </source>
</reference>
<evidence type="ECO:0000256" key="1">
    <source>
        <dbReference type="SAM" id="MobiDB-lite"/>
    </source>
</evidence>
<proteinExistence type="predicted"/>
<comment type="caution">
    <text evidence="2">The sequence shown here is derived from an EMBL/GenBank/DDBJ whole genome shotgun (WGS) entry which is preliminary data.</text>
</comment>
<organism evidence="2 3">
    <name type="scientific">Portunus trituberculatus</name>
    <name type="common">Swimming crab</name>
    <name type="synonym">Neptunus trituberculatus</name>
    <dbReference type="NCBI Taxonomy" id="210409"/>
    <lineage>
        <taxon>Eukaryota</taxon>
        <taxon>Metazoa</taxon>
        <taxon>Ecdysozoa</taxon>
        <taxon>Arthropoda</taxon>
        <taxon>Crustacea</taxon>
        <taxon>Multicrustacea</taxon>
        <taxon>Malacostraca</taxon>
        <taxon>Eumalacostraca</taxon>
        <taxon>Eucarida</taxon>
        <taxon>Decapoda</taxon>
        <taxon>Pleocyemata</taxon>
        <taxon>Brachyura</taxon>
        <taxon>Eubrachyura</taxon>
        <taxon>Portunoidea</taxon>
        <taxon>Portunidae</taxon>
        <taxon>Portuninae</taxon>
        <taxon>Portunus</taxon>
    </lineage>
</organism>
<dbReference type="Proteomes" id="UP000324222">
    <property type="component" value="Unassembled WGS sequence"/>
</dbReference>
<gene>
    <name evidence="2" type="ORF">E2C01_080443</name>
</gene>
<dbReference type="EMBL" id="VSRR010069128">
    <property type="protein sequence ID" value="MPC85661.1"/>
    <property type="molecule type" value="Genomic_DNA"/>
</dbReference>